<dbReference type="Proteomes" id="UP000195667">
    <property type="component" value="Unassembled WGS sequence"/>
</dbReference>
<dbReference type="NCBIfam" id="NF004798">
    <property type="entry name" value="PRK06147.1"/>
    <property type="match status" value="1"/>
</dbReference>
<sequence length="346" mass="37385">MAGFPLAITGVGMVTGVGLNAPASCAAIRCALDNFQETRFMDNGGEWIMGCAVPLEQPWRGKTKLIKMAAAAINECLANNKLIDPNATPLLLCLSEHERKGRVIDDDNQFFIDLQAELGVEFHEKSCVIARGHVAVAVALKNARQLLQELNIKHVLIAATDSLLVAPTLSHYEDNERLLTSQNSNGFIPGEAGAALVVEPAYAKAEPQLICQGLGFGVEKAHVDSEEPLRADGLTAAIKQSLSDAGYEQSILDFKITDISGEQYYFKETSLAFSRIERSKREGFDIWHPADCVGEVGVVIGAIMIAALKSASEKNYSKGNYVLAHVGNDDGKRSSMILAWQIVGNK</sequence>
<dbReference type="EMBL" id="FUKI01000114">
    <property type="protein sequence ID" value="SJM93103.1"/>
    <property type="molecule type" value="Genomic_DNA"/>
</dbReference>
<proteinExistence type="predicted"/>
<evidence type="ECO:0000313" key="2">
    <source>
        <dbReference type="Proteomes" id="UP000195667"/>
    </source>
</evidence>
<dbReference type="InterPro" id="IPR016039">
    <property type="entry name" value="Thiolase-like"/>
</dbReference>
<protein>
    <recommendedName>
        <fullName evidence="3">Beta-ketoacyl-[acyl-carrier-protein] synthase I</fullName>
    </recommendedName>
</protein>
<organism evidence="1 2">
    <name type="scientific">Crenothrix polyspora</name>
    <dbReference type="NCBI Taxonomy" id="360316"/>
    <lineage>
        <taxon>Bacteria</taxon>
        <taxon>Pseudomonadati</taxon>
        <taxon>Pseudomonadota</taxon>
        <taxon>Gammaproteobacteria</taxon>
        <taxon>Methylococcales</taxon>
        <taxon>Crenotrichaceae</taxon>
        <taxon>Crenothrix</taxon>
    </lineage>
</organism>
<evidence type="ECO:0000313" key="1">
    <source>
        <dbReference type="EMBL" id="SJM93103.1"/>
    </source>
</evidence>
<evidence type="ECO:0008006" key="3">
    <source>
        <dbReference type="Google" id="ProtNLM"/>
    </source>
</evidence>
<gene>
    <name evidence="1" type="ORF">CRENPOLYSF1_390010</name>
</gene>
<dbReference type="GO" id="GO:0016746">
    <property type="term" value="F:acyltransferase activity"/>
    <property type="evidence" value="ECO:0007669"/>
    <property type="project" value="InterPro"/>
</dbReference>
<dbReference type="RefSeq" id="WP_087143688.1">
    <property type="nucleotide sequence ID" value="NZ_FUKI01000114.1"/>
</dbReference>
<reference evidence="2" key="1">
    <citation type="submission" date="2017-02" db="EMBL/GenBank/DDBJ databases">
        <authorList>
            <person name="Daims H."/>
        </authorList>
    </citation>
    <scope>NUCLEOTIDE SEQUENCE [LARGE SCALE GENOMIC DNA]</scope>
</reference>
<dbReference type="Gene3D" id="3.40.47.10">
    <property type="match status" value="1"/>
</dbReference>
<dbReference type="AlphaFoldDB" id="A0A1R4HA62"/>
<accession>A0A1R4HA62</accession>
<dbReference type="OrthoDB" id="3078238at2"/>
<keyword evidence="2" id="KW-1185">Reference proteome</keyword>
<dbReference type="SUPFAM" id="SSF53901">
    <property type="entry name" value="Thiolase-like"/>
    <property type="match status" value="1"/>
</dbReference>
<name>A0A1R4HA62_9GAMM</name>